<feature type="compositionally biased region" description="Basic and acidic residues" evidence="2">
    <location>
        <begin position="158"/>
        <end position="170"/>
    </location>
</feature>
<dbReference type="AlphaFoldDB" id="A0A2A9MCW8"/>
<dbReference type="RefSeq" id="XP_029217249.1">
    <property type="nucleotide sequence ID" value="XM_029366789.1"/>
</dbReference>
<reference evidence="4 5" key="1">
    <citation type="submission" date="2017-09" db="EMBL/GenBank/DDBJ databases">
        <title>Genome sequencing of Besnoitia besnoiti strain Bb-Ger1.</title>
        <authorList>
            <person name="Schares G."/>
            <person name="Venepally P."/>
            <person name="Lorenzi H.A."/>
        </authorList>
    </citation>
    <scope>NUCLEOTIDE SEQUENCE [LARGE SCALE GENOMIC DNA]</scope>
    <source>
        <strain evidence="4 5">Bb-Ger1</strain>
    </source>
</reference>
<proteinExistence type="inferred from homology"/>
<gene>
    <name evidence="4" type="ORF">BESB_084390</name>
</gene>
<dbReference type="PANTHER" id="PTHR13191">
    <property type="entry name" value="RIBOSOMAL RNA PROCESSING PROTEIN 7-RELATED"/>
    <property type="match status" value="1"/>
</dbReference>
<dbReference type="EMBL" id="NWUJ01000009">
    <property type="protein sequence ID" value="PFH33240.1"/>
    <property type="molecule type" value="Genomic_DNA"/>
</dbReference>
<dbReference type="PANTHER" id="PTHR13191:SF0">
    <property type="entry name" value="RIBOSOMAL RNA-PROCESSING PROTEIN 7 HOMOLOG A-RELATED"/>
    <property type="match status" value="1"/>
</dbReference>
<evidence type="ECO:0000256" key="1">
    <source>
        <dbReference type="ARBA" id="ARBA00006110"/>
    </source>
</evidence>
<dbReference type="GO" id="GO:0034456">
    <property type="term" value="C:UTP-C complex"/>
    <property type="evidence" value="ECO:0007669"/>
    <property type="project" value="TreeGrafter"/>
</dbReference>
<dbReference type="GO" id="GO:0000028">
    <property type="term" value="P:ribosomal small subunit assembly"/>
    <property type="evidence" value="ECO:0007669"/>
    <property type="project" value="TreeGrafter"/>
</dbReference>
<feature type="region of interest" description="Disordered" evidence="2">
    <location>
        <begin position="144"/>
        <end position="171"/>
    </location>
</feature>
<comment type="similarity">
    <text evidence="1">Belongs to the RRP7 family.</text>
</comment>
<dbReference type="Proteomes" id="UP000224006">
    <property type="component" value="Chromosome VIII"/>
</dbReference>
<dbReference type="Gene3D" id="6.10.250.1770">
    <property type="match status" value="1"/>
</dbReference>
<dbReference type="Pfam" id="PF12923">
    <property type="entry name" value="RRP7"/>
    <property type="match status" value="1"/>
</dbReference>
<dbReference type="GO" id="GO:0032545">
    <property type="term" value="C:CURI complex"/>
    <property type="evidence" value="ECO:0007669"/>
    <property type="project" value="TreeGrafter"/>
</dbReference>
<comment type="caution">
    <text evidence="4">The sequence shown here is derived from an EMBL/GenBank/DDBJ whole genome shotgun (WGS) entry which is preliminary data.</text>
</comment>
<dbReference type="InterPro" id="IPR040446">
    <property type="entry name" value="RRP7"/>
</dbReference>
<dbReference type="OrthoDB" id="331133at2759"/>
<feature type="domain" description="Ribosomal RNA-processing protein 7 C-terminal" evidence="3">
    <location>
        <begin position="205"/>
        <end position="375"/>
    </location>
</feature>
<dbReference type="VEuPathDB" id="ToxoDB:BESB_084390"/>
<feature type="region of interest" description="Disordered" evidence="2">
    <location>
        <begin position="314"/>
        <end position="335"/>
    </location>
</feature>
<protein>
    <recommendedName>
        <fullName evidence="3">Ribosomal RNA-processing protein 7 C-terminal domain-containing protein</fullName>
    </recommendedName>
</protein>
<name>A0A2A9MCW8_BESBE</name>
<keyword evidence="5" id="KW-1185">Reference proteome</keyword>
<dbReference type="KEGG" id="bbes:BESB_084390"/>
<accession>A0A2A9MCW8</accession>
<evidence type="ECO:0000313" key="5">
    <source>
        <dbReference type="Proteomes" id="UP000224006"/>
    </source>
</evidence>
<organism evidence="4 5">
    <name type="scientific">Besnoitia besnoiti</name>
    <name type="common">Apicomplexan protozoan</name>
    <dbReference type="NCBI Taxonomy" id="94643"/>
    <lineage>
        <taxon>Eukaryota</taxon>
        <taxon>Sar</taxon>
        <taxon>Alveolata</taxon>
        <taxon>Apicomplexa</taxon>
        <taxon>Conoidasida</taxon>
        <taxon>Coccidia</taxon>
        <taxon>Eucoccidiorida</taxon>
        <taxon>Eimeriorina</taxon>
        <taxon>Sarcocystidae</taxon>
        <taxon>Besnoitia</taxon>
    </lineage>
</organism>
<evidence type="ECO:0000259" key="3">
    <source>
        <dbReference type="Pfam" id="PF12923"/>
    </source>
</evidence>
<evidence type="ECO:0000313" key="4">
    <source>
        <dbReference type="EMBL" id="PFH33240.1"/>
    </source>
</evidence>
<evidence type="ECO:0000256" key="2">
    <source>
        <dbReference type="SAM" id="MobiDB-lite"/>
    </source>
</evidence>
<dbReference type="InterPro" id="IPR024326">
    <property type="entry name" value="RRP7_C"/>
</dbReference>
<dbReference type="GeneID" id="40313365"/>
<dbReference type="STRING" id="94643.A0A2A9MCW8"/>
<dbReference type="GO" id="GO:0006364">
    <property type="term" value="P:rRNA processing"/>
    <property type="evidence" value="ECO:0007669"/>
    <property type="project" value="TreeGrafter"/>
</dbReference>
<sequence length="377" mass="41128">MKLESFRRLRIPAQKDSPFCWEVLVKQDGFFPTKSALDADAETAQLEGGVDREKSRRTLFVTSVPPLLSVAKLSRVFEEAFGEIEDVKEKVVVQRGAEERLRKRKASGYGVSSSTLQPSCSAIRLLHFVFRSALSVSSLLSSALPVGGGQPNGPQSKHTPDKAEDGRGPREALASDAKAVDGSLRLKTDGAAGWLQEAAAFARTPDELQREVDEFMENHDLKKEIERQRLKQQQVTDEDGFTLVVGSSATAADGTTFKAIRRSEAGGSPLGVAVAGSRGFAGRAGARRGAPDDGEEGAVNLFVQQNAAACGVSSLDEARGGTGGRRRKKKRKGGIEEDFYRFQRREKRRKEFLDVQRSLAADEKRVEAMEKANKFSL</sequence>